<dbReference type="SUPFAM" id="SSF47661">
    <property type="entry name" value="t-snare proteins"/>
    <property type="match status" value="1"/>
</dbReference>
<dbReference type="PANTHER" id="PTHR19957">
    <property type="entry name" value="SYNTAXIN"/>
    <property type="match status" value="1"/>
</dbReference>
<dbReference type="GO" id="GO:0012505">
    <property type="term" value="C:endomembrane system"/>
    <property type="evidence" value="ECO:0000318"/>
    <property type="project" value="GO_Central"/>
</dbReference>
<dbReference type="PROSITE" id="PS50192">
    <property type="entry name" value="T_SNARE"/>
    <property type="match status" value="1"/>
</dbReference>
<dbReference type="SMART" id="SM00397">
    <property type="entry name" value="t_SNARE"/>
    <property type="match status" value="1"/>
</dbReference>
<organism evidence="4 5">
    <name type="scientific">Eremothecium gossypii (strain ATCC 10895 / CBS 109.51 / FGSC 9923 / NRRL Y-1056)</name>
    <name type="common">Yeast</name>
    <name type="synonym">Ashbya gossypii</name>
    <dbReference type="NCBI Taxonomy" id="284811"/>
    <lineage>
        <taxon>Eukaryota</taxon>
        <taxon>Fungi</taxon>
        <taxon>Dikarya</taxon>
        <taxon>Ascomycota</taxon>
        <taxon>Saccharomycotina</taxon>
        <taxon>Saccharomycetes</taxon>
        <taxon>Saccharomycetales</taxon>
        <taxon>Saccharomycetaceae</taxon>
        <taxon>Eremothecium</taxon>
    </lineage>
</organism>
<dbReference type="GO" id="GO:0006886">
    <property type="term" value="P:intracellular protein transport"/>
    <property type="evidence" value="ECO:0000318"/>
    <property type="project" value="GO_Central"/>
</dbReference>
<dbReference type="GO" id="GO:0005768">
    <property type="term" value="C:endosome"/>
    <property type="evidence" value="ECO:0007669"/>
    <property type="project" value="EnsemblFungi"/>
</dbReference>
<dbReference type="STRING" id="284811.Q75C25"/>
<dbReference type="InParanoid" id="Q75C25"/>
<keyword evidence="2" id="KW-0812">Transmembrane</keyword>
<proteinExistence type="inferred from homology"/>
<reference evidence="4 5" key="1">
    <citation type="journal article" date="2004" name="Science">
        <title>The Ashbya gossypii genome as a tool for mapping the ancient Saccharomyces cerevisiae genome.</title>
        <authorList>
            <person name="Dietrich F.S."/>
            <person name="Voegeli S."/>
            <person name="Brachat S."/>
            <person name="Lerch A."/>
            <person name="Gates K."/>
            <person name="Steiner S."/>
            <person name="Mohr C."/>
            <person name="Pohlmann R."/>
            <person name="Luedi P."/>
            <person name="Choi S."/>
            <person name="Wing R.A."/>
            <person name="Flavier A."/>
            <person name="Gaffney T.D."/>
            <person name="Philippsen P."/>
        </authorList>
    </citation>
    <scope>NUCLEOTIDE SEQUENCE [LARGE SCALE GENOMIC DNA]</scope>
    <source>
        <strain evidence="5">ATCC 10895 / CBS 109.51 / FGSC 9923 / NRRL Y-1056</strain>
    </source>
</reference>
<dbReference type="GO" id="GO:0006906">
    <property type="term" value="P:vesicle fusion"/>
    <property type="evidence" value="ECO:0000318"/>
    <property type="project" value="GO_Central"/>
</dbReference>
<dbReference type="GO" id="GO:0005484">
    <property type="term" value="F:SNAP receptor activity"/>
    <property type="evidence" value="ECO:0000318"/>
    <property type="project" value="GO_Central"/>
</dbReference>
<dbReference type="GO" id="GO:0005794">
    <property type="term" value="C:Golgi apparatus"/>
    <property type="evidence" value="ECO:0007669"/>
    <property type="project" value="EnsemblFungi"/>
</dbReference>
<dbReference type="Gene3D" id="1.20.58.70">
    <property type="match status" value="1"/>
</dbReference>
<dbReference type="InterPro" id="IPR006012">
    <property type="entry name" value="Syntaxin/epimorphin_CS"/>
</dbReference>
<dbReference type="GO" id="GO:0016236">
    <property type="term" value="P:macroautophagy"/>
    <property type="evidence" value="ECO:0007669"/>
    <property type="project" value="EnsemblFungi"/>
</dbReference>
<dbReference type="InterPro" id="IPR045242">
    <property type="entry name" value="Syntaxin"/>
</dbReference>
<dbReference type="FunFam" id="1.20.5.110:FF:000100">
    <property type="entry name" value="Pep12p"/>
    <property type="match status" value="1"/>
</dbReference>
<dbReference type="GO" id="GO:0031201">
    <property type="term" value="C:SNARE complex"/>
    <property type="evidence" value="ECO:0000318"/>
    <property type="project" value="GO_Central"/>
</dbReference>
<evidence type="ECO:0000313" key="4">
    <source>
        <dbReference type="EMBL" id="AAS51318.1"/>
    </source>
</evidence>
<evidence type="ECO:0000313" key="5">
    <source>
        <dbReference type="Proteomes" id="UP000000591"/>
    </source>
</evidence>
<gene>
    <name evidence="4" type="ORF">AGOS_ACR092C</name>
</gene>
<dbReference type="GO" id="GO:0000011">
    <property type="term" value="P:vacuole inheritance"/>
    <property type="evidence" value="ECO:0007669"/>
    <property type="project" value="EnsemblFungi"/>
</dbReference>
<keyword evidence="5" id="KW-1185">Reference proteome</keyword>
<keyword evidence="2" id="KW-1133">Transmembrane helix</keyword>
<name>Q75C25_EREGS</name>
<reference evidence="5" key="2">
    <citation type="journal article" date="2013" name="G3 (Bethesda)">
        <title>Genomes of Ashbya fungi isolated from insects reveal four mating-type loci, numerous translocations, lack of transposons, and distinct gene duplications.</title>
        <authorList>
            <person name="Dietrich F.S."/>
            <person name="Voegeli S."/>
            <person name="Kuo S."/>
            <person name="Philippsen P."/>
        </authorList>
    </citation>
    <scope>GENOME REANNOTATION</scope>
    <source>
        <strain evidence="5">ATCC 10895 / CBS 109.51 / FGSC 9923 / NRRL Y-1056</strain>
    </source>
</reference>
<dbReference type="Proteomes" id="UP000000591">
    <property type="component" value="Chromosome III"/>
</dbReference>
<dbReference type="EMBL" id="AE016816">
    <property type="protein sequence ID" value="AAS51318.1"/>
    <property type="molecule type" value="Genomic_DNA"/>
</dbReference>
<dbReference type="HOGENOM" id="CLU_059257_4_1_1"/>
<accession>Q75C25</accession>
<protein>
    <submittedName>
        <fullName evidence="4">ACR092Cp</fullName>
    </submittedName>
</protein>
<dbReference type="Pfam" id="PF05739">
    <property type="entry name" value="SNARE"/>
    <property type="match status" value="1"/>
</dbReference>
<feature type="domain" description="T-SNARE coiled-coil homology" evidence="3">
    <location>
        <begin position="182"/>
        <end position="244"/>
    </location>
</feature>
<dbReference type="RefSeq" id="NP_983494.1">
    <property type="nucleotide sequence ID" value="NM_208847.1"/>
</dbReference>
<dbReference type="GeneID" id="4619621"/>
<dbReference type="OrthoDB" id="364348at2759"/>
<dbReference type="GO" id="GO:0006896">
    <property type="term" value="P:Golgi to vacuole transport"/>
    <property type="evidence" value="ECO:0000318"/>
    <property type="project" value="GO_Central"/>
</dbReference>
<evidence type="ECO:0000259" key="3">
    <source>
        <dbReference type="PROSITE" id="PS50192"/>
    </source>
</evidence>
<dbReference type="Pfam" id="PF14523">
    <property type="entry name" value="Syntaxin_2"/>
    <property type="match status" value="1"/>
</dbReference>
<dbReference type="AlphaFoldDB" id="Q75C25"/>
<dbReference type="InterPro" id="IPR006011">
    <property type="entry name" value="Syntaxin_N"/>
</dbReference>
<dbReference type="GO" id="GO:0032258">
    <property type="term" value="P:cytoplasm to vacuole targeting by the Cvt pathway"/>
    <property type="evidence" value="ECO:0007669"/>
    <property type="project" value="EnsemblFungi"/>
</dbReference>
<comment type="similarity">
    <text evidence="1">Belongs to the syntaxin family.</text>
</comment>
<evidence type="ECO:0000256" key="1">
    <source>
        <dbReference type="ARBA" id="ARBA00009063"/>
    </source>
</evidence>
<dbReference type="FunCoup" id="Q75C25">
    <property type="interactions" value="671"/>
</dbReference>
<dbReference type="InterPro" id="IPR010989">
    <property type="entry name" value="SNARE"/>
</dbReference>
<feature type="transmembrane region" description="Helical" evidence="2">
    <location>
        <begin position="254"/>
        <end position="273"/>
    </location>
</feature>
<keyword evidence="2" id="KW-0472">Membrane</keyword>
<dbReference type="CDD" id="cd15840">
    <property type="entry name" value="SNARE_Qa"/>
    <property type="match status" value="1"/>
</dbReference>
<dbReference type="Gene3D" id="1.20.5.110">
    <property type="match status" value="1"/>
</dbReference>
<dbReference type="eggNOG" id="KOG0811">
    <property type="taxonomic scope" value="Eukaryota"/>
</dbReference>
<dbReference type="InterPro" id="IPR000727">
    <property type="entry name" value="T_SNARE_dom"/>
</dbReference>
<evidence type="ECO:0000256" key="2">
    <source>
        <dbReference type="SAM" id="Phobius"/>
    </source>
</evidence>
<dbReference type="GO" id="GO:0000149">
    <property type="term" value="F:SNARE binding"/>
    <property type="evidence" value="ECO:0000318"/>
    <property type="project" value="GO_Central"/>
</dbReference>
<sequence length="274" mass="31472">MSIFSEDTQEVARYSDNPQFEEWGTDIVSNLFEMNGQLGTFQHFIKGLESNYRNGKANTMVVENISNRSMEVIHKVSLLVKTLNGLVHSINAIPKNELDRTQLTTREKLNRDIRLSVQEFQRCQSEFAGIRKQINEQAKISLSEQQEEAAGAAALEEEAAQQQHHIVIEREPINNEEFAYQQELIRKRDEEIANIERGIVELNEVFQDLGSIVQQQSELVDHIENNIYTAVTSTNHASNELSRALRYQRRSNRWCLYLLLALLALLFLIGVTVL</sequence>
<dbReference type="KEGG" id="ago:AGOS_ACR092C"/>
<dbReference type="PROSITE" id="PS00914">
    <property type="entry name" value="SYNTAXIN"/>
    <property type="match status" value="1"/>
</dbReference>
<dbReference type="PANTHER" id="PTHR19957:SF38">
    <property type="entry name" value="LD27581P"/>
    <property type="match status" value="1"/>
</dbReference>
<dbReference type="OMA" id="SSTLMCW"/>
<dbReference type="GO" id="GO:0048278">
    <property type="term" value="P:vesicle docking"/>
    <property type="evidence" value="ECO:0000318"/>
    <property type="project" value="GO_Central"/>
</dbReference>